<dbReference type="GO" id="GO:0034628">
    <property type="term" value="P:'de novo' NAD+ biosynthetic process from L-aspartate"/>
    <property type="evidence" value="ECO:0007669"/>
    <property type="project" value="TreeGrafter"/>
</dbReference>
<dbReference type="InterPro" id="IPR003953">
    <property type="entry name" value="FAD-dep_OxRdtase_2_FAD-bd"/>
</dbReference>
<comment type="pathway">
    <text evidence="2">Cofactor biosynthesis; NAD(+) biosynthesis; iminoaspartate from L-aspartate (oxidase route): step 1/1.</text>
</comment>
<dbReference type="EC" id="1.4.3.16" evidence="4"/>
<dbReference type="SUPFAM" id="SSF51905">
    <property type="entry name" value="FAD/NAD(P)-binding domain"/>
    <property type="match status" value="1"/>
</dbReference>
<evidence type="ECO:0000256" key="1">
    <source>
        <dbReference type="ARBA" id="ARBA00001974"/>
    </source>
</evidence>
<proteinExistence type="inferred from homology"/>
<dbReference type="PANTHER" id="PTHR42716">
    <property type="entry name" value="L-ASPARTATE OXIDASE"/>
    <property type="match status" value="1"/>
</dbReference>
<keyword evidence="8" id="KW-0560">Oxidoreductase</keyword>
<keyword evidence="5" id="KW-0285">Flavoprotein</keyword>
<keyword evidence="7" id="KW-0274">FAD</keyword>
<reference evidence="11 12" key="1">
    <citation type="submission" date="2019-03" db="EMBL/GenBank/DDBJ databases">
        <title>Genomic Encyclopedia of Type Strains, Phase IV (KMG-IV): sequencing the most valuable type-strain genomes for metagenomic binning, comparative biology and taxonomic classification.</title>
        <authorList>
            <person name="Goeker M."/>
        </authorList>
    </citation>
    <scope>NUCLEOTIDE SEQUENCE [LARGE SCALE GENOMIC DNA]</scope>
    <source>
        <strain evidence="11 12">DSM 100055</strain>
    </source>
</reference>
<keyword evidence="6" id="KW-0662">Pyridine nucleotide biosynthesis</keyword>
<gene>
    <name evidence="11" type="ORF">EV215_1837</name>
</gene>
<protein>
    <recommendedName>
        <fullName evidence="4">L-aspartate oxidase</fullName>
        <ecNumber evidence="4">1.4.3.16</ecNumber>
    </recommendedName>
</protein>
<organism evidence="11 12">
    <name type="scientific">Hypnocyclicus thermotrophus</name>
    <dbReference type="NCBI Taxonomy" id="1627895"/>
    <lineage>
        <taxon>Bacteria</taxon>
        <taxon>Fusobacteriati</taxon>
        <taxon>Fusobacteriota</taxon>
        <taxon>Fusobacteriia</taxon>
        <taxon>Fusobacteriales</taxon>
        <taxon>Fusobacteriaceae</taxon>
        <taxon>Hypnocyclicus</taxon>
    </lineage>
</organism>
<evidence type="ECO:0000313" key="12">
    <source>
        <dbReference type="Proteomes" id="UP000294678"/>
    </source>
</evidence>
<dbReference type="SUPFAM" id="SSF56425">
    <property type="entry name" value="Succinate dehydrogenase/fumarate reductase flavoprotein, catalytic domain"/>
    <property type="match status" value="1"/>
</dbReference>
<sequence>MTYNCDVLIIGSGLAALNLAINLDKSIDILIVSNSKLKDCNSYLAQGGITTIKDEKDKELFIKDTLVAGENANDIETINFVSENANKSIQNLVKLGVPFNKDKNNNLIYTKEAAHSTNRILYCDDSSGKVIWKTIFSHIINRKNIDIIDNVEIVDIKSENNNCYGAIGIDENKNIMNFNSKITVLATGGIGGLFKNSTNFNNIKGIGVSIALRHNIKVKDLEYIQMHPTAFYSTNSDKRFLISESVRGEGAYIVNDIGERFVNELLPRNKVSERILKEKKNRNIDFVYLDARHLGKNYLQNRFPKIYNFCLENGYDMSKDLIPIHPSQHYFMGGIAVDKNSKTSMNNLYACGEVSCTGLHGKNRLASNSLLEAVVFSESAANSINKEINSKDPKIINYTNNLFEIKKENIKILIDTFKKIREDLSDEFYSY</sequence>
<dbReference type="EMBL" id="SOBG01000008">
    <property type="protein sequence ID" value="TDT68116.1"/>
    <property type="molecule type" value="Genomic_DNA"/>
</dbReference>
<dbReference type="InterPro" id="IPR036188">
    <property type="entry name" value="FAD/NAD-bd_sf"/>
</dbReference>
<dbReference type="Pfam" id="PF00890">
    <property type="entry name" value="FAD_binding_2"/>
    <property type="match status" value="1"/>
</dbReference>
<dbReference type="PRINTS" id="PR00368">
    <property type="entry name" value="FADPNR"/>
</dbReference>
<dbReference type="GO" id="GO:0008734">
    <property type="term" value="F:L-aspartate oxidase activity"/>
    <property type="evidence" value="ECO:0007669"/>
    <property type="project" value="UniProtKB-EC"/>
</dbReference>
<comment type="cofactor">
    <cofactor evidence="1">
        <name>FAD</name>
        <dbReference type="ChEBI" id="CHEBI:57692"/>
    </cofactor>
</comment>
<evidence type="ECO:0000259" key="10">
    <source>
        <dbReference type="Pfam" id="PF00890"/>
    </source>
</evidence>
<feature type="domain" description="FAD-dependent oxidoreductase 2 FAD-binding" evidence="10">
    <location>
        <begin position="6"/>
        <end position="370"/>
    </location>
</feature>
<evidence type="ECO:0000256" key="8">
    <source>
        <dbReference type="ARBA" id="ARBA00023002"/>
    </source>
</evidence>
<evidence type="ECO:0000256" key="5">
    <source>
        <dbReference type="ARBA" id="ARBA00022630"/>
    </source>
</evidence>
<dbReference type="AlphaFoldDB" id="A0AA46I527"/>
<dbReference type="Gene3D" id="3.50.50.60">
    <property type="entry name" value="FAD/NAD(P)-binding domain"/>
    <property type="match status" value="1"/>
</dbReference>
<dbReference type="Gene3D" id="3.90.700.10">
    <property type="entry name" value="Succinate dehydrogenase/fumarate reductase flavoprotein, catalytic domain"/>
    <property type="match status" value="1"/>
</dbReference>
<keyword evidence="12" id="KW-1185">Reference proteome</keyword>
<evidence type="ECO:0000313" key="11">
    <source>
        <dbReference type="EMBL" id="TDT68116.1"/>
    </source>
</evidence>
<comment type="caution">
    <text evidence="11">The sequence shown here is derived from an EMBL/GenBank/DDBJ whole genome shotgun (WGS) entry which is preliminary data.</text>
</comment>
<dbReference type="RefSeq" id="WP_134113697.1">
    <property type="nucleotide sequence ID" value="NZ_SOBG01000008.1"/>
</dbReference>
<dbReference type="NCBIfam" id="NF004820">
    <property type="entry name" value="PRK06175.1"/>
    <property type="match status" value="1"/>
</dbReference>
<dbReference type="PANTHER" id="PTHR42716:SF2">
    <property type="entry name" value="L-ASPARTATE OXIDASE, CHLOROPLASTIC"/>
    <property type="match status" value="1"/>
</dbReference>
<dbReference type="InterPro" id="IPR005288">
    <property type="entry name" value="NadB"/>
</dbReference>
<comment type="catalytic activity">
    <reaction evidence="9">
        <text>L-aspartate + O2 = iminosuccinate + H2O2</text>
        <dbReference type="Rhea" id="RHEA:25876"/>
        <dbReference type="ChEBI" id="CHEBI:15379"/>
        <dbReference type="ChEBI" id="CHEBI:16240"/>
        <dbReference type="ChEBI" id="CHEBI:29991"/>
        <dbReference type="ChEBI" id="CHEBI:77875"/>
        <dbReference type="EC" id="1.4.3.16"/>
    </reaction>
    <physiologicalReaction direction="left-to-right" evidence="9">
        <dbReference type="Rhea" id="RHEA:25877"/>
    </physiologicalReaction>
</comment>
<evidence type="ECO:0000256" key="2">
    <source>
        <dbReference type="ARBA" id="ARBA00004950"/>
    </source>
</evidence>
<accession>A0AA46I527</accession>
<dbReference type="InterPro" id="IPR027477">
    <property type="entry name" value="Succ_DH/fumarate_Rdtase_cat_sf"/>
</dbReference>
<dbReference type="Proteomes" id="UP000294678">
    <property type="component" value="Unassembled WGS sequence"/>
</dbReference>
<evidence type="ECO:0000256" key="4">
    <source>
        <dbReference type="ARBA" id="ARBA00012173"/>
    </source>
</evidence>
<evidence type="ECO:0000256" key="7">
    <source>
        <dbReference type="ARBA" id="ARBA00022827"/>
    </source>
</evidence>
<evidence type="ECO:0000256" key="9">
    <source>
        <dbReference type="ARBA" id="ARBA00048305"/>
    </source>
</evidence>
<evidence type="ECO:0000256" key="3">
    <source>
        <dbReference type="ARBA" id="ARBA00008562"/>
    </source>
</evidence>
<evidence type="ECO:0000256" key="6">
    <source>
        <dbReference type="ARBA" id="ARBA00022642"/>
    </source>
</evidence>
<name>A0AA46I527_9FUSO</name>
<comment type="similarity">
    <text evidence="3">Belongs to the FAD-dependent oxidoreductase 2 family. NadB subfamily.</text>
</comment>